<dbReference type="Proteomes" id="UP000828390">
    <property type="component" value="Unassembled WGS sequence"/>
</dbReference>
<dbReference type="AlphaFoldDB" id="A0A9D4GT94"/>
<evidence type="ECO:0000313" key="2">
    <source>
        <dbReference type="Proteomes" id="UP000828390"/>
    </source>
</evidence>
<sequence>MSPSHHMHVKPGTYEGSGPFESNVSHFEDCAELCGWDMRTKMLMLASSLRGTARTYYMSLPEQERRDNRILSSRLNNRFGNAGKHHYMWLKKNEKRRRVKDESISSLAHAIRQLAPKAYSELDHRSQEQ</sequence>
<organism evidence="1 2">
    <name type="scientific">Dreissena polymorpha</name>
    <name type="common">Zebra mussel</name>
    <name type="synonym">Mytilus polymorpha</name>
    <dbReference type="NCBI Taxonomy" id="45954"/>
    <lineage>
        <taxon>Eukaryota</taxon>
        <taxon>Metazoa</taxon>
        <taxon>Spiralia</taxon>
        <taxon>Lophotrochozoa</taxon>
        <taxon>Mollusca</taxon>
        <taxon>Bivalvia</taxon>
        <taxon>Autobranchia</taxon>
        <taxon>Heteroconchia</taxon>
        <taxon>Euheterodonta</taxon>
        <taxon>Imparidentia</taxon>
        <taxon>Neoheterodontei</taxon>
        <taxon>Myida</taxon>
        <taxon>Dreissenoidea</taxon>
        <taxon>Dreissenidae</taxon>
        <taxon>Dreissena</taxon>
    </lineage>
</organism>
<proteinExistence type="predicted"/>
<reference evidence="1" key="2">
    <citation type="submission" date="2020-11" db="EMBL/GenBank/DDBJ databases">
        <authorList>
            <person name="McCartney M.A."/>
            <person name="Auch B."/>
            <person name="Kono T."/>
            <person name="Mallez S."/>
            <person name="Becker A."/>
            <person name="Gohl D.M."/>
            <person name="Silverstein K.A.T."/>
            <person name="Koren S."/>
            <person name="Bechman K.B."/>
            <person name="Herman A."/>
            <person name="Abrahante J.E."/>
            <person name="Garbe J."/>
        </authorList>
    </citation>
    <scope>NUCLEOTIDE SEQUENCE</scope>
    <source>
        <strain evidence="1">Duluth1</strain>
        <tissue evidence="1">Whole animal</tissue>
    </source>
</reference>
<evidence type="ECO:0000313" key="1">
    <source>
        <dbReference type="EMBL" id="KAH3821428.1"/>
    </source>
</evidence>
<comment type="caution">
    <text evidence="1">The sequence shown here is derived from an EMBL/GenBank/DDBJ whole genome shotgun (WGS) entry which is preliminary data.</text>
</comment>
<keyword evidence="2" id="KW-1185">Reference proteome</keyword>
<protein>
    <submittedName>
        <fullName evidence="1">Uncharacterized protein</fullName>
    </submittedName>
</protein>
<accession>A0A9D4GT94</accession>
<dbReference type="EMBL" id="JAIWYP010000005">
    <property type="protein sequence ID" value="KAH3821428.1"/>
    <property type="molecule type" value="Genomic_DNA"/>
</dbReference>
<reference evidence="1" key="1">
    <citation type="journal article" date="2019" name="bioRxiv">
        <title>The Genome of the Zebra Mussel, Dreissena polymorpha: A Resource for Invasive Species Research.</title>
        <authorList>
            <person name="McCartney M.A."/>
            <person name="Auch B."/>
            <person name="Kono T."/>
            <person name="Mallez S."/>
            <person name="Zhang Y."/>
            <person name="Obille A."/>
            <person name="Becker A."/>
            <person name="Abrahante J.E."/>
            <person name="Garbe J."/>
            <person name="Badalamenti J.P."/>
            <person name="Herman A."/>
            <person name="Mangelson H."/>
            <person name="Liachko I."/>
            <person name="Sullivan S."/>
            <person name="Sone E.D."/>
            <person name="Koren S."/>
            <person name="Silverstein K.A.T."/>
            <person name="Beckman K.B."/>
            <person name="Gohl D.M."/>
        </authorList>
    </citation>
    <scope>NUCLEOTIDE SEQUENCE</scope>
    <source>
        <strain evidence="1">Duluth1</strain>
        <tissue evidence="1">Whole animal</tissue>
    </source>
</reference>
<name>A0A9D4GT94_DREPO</name>
<gene>
    <name evidence="1" type="ORF">DPMN_123192</name>
</gene>